<gene>
    <name evidence="1" type="ORF">L798_08559</name>
</gene>
<protein>
    <submittedName>
        <fullName evidence="1">Uncharacterized protein</fullName>
    </submittedName>
</protein>
<dbReference type="InParanoid" id="A0A067RET0"/>
<dbReference type="PANTHER" id="PTHR46114:SF1">
    <property type="entry name" value="ZAD DOMAIN-CONTAINING PROTEIN"/>
    <property type="match status" value="1"/>
</dbReference>
<keyword evidence="2" id="KW-1185">Reference proteome</keyword>
<accession>A0A067RET0</accession>
<evidence type="ECO:0000313" key="2">
    <source>
        <dbReference type="Proteomes" id="UP000027135"/>
    </source>
</evidence>
<proteinExistence type="predicted"/>
<sequence>MGYNKSLKIHFLHSHLDFFPQNLGAVSDEHGECFHQDISVMEKQYQGKWNVNILPDYCCSISGIA</sequence>
<dbReference type="Proteomes" id="UP000027135">
    <property type="component" value="Unassembled WGS sequence"/>
</dbReference>
<dbReference type="AlphaFoldDB" id="A0A067RET0"/>
<dbReference type="PANTHER" id="PTHR46114">
    <property type="entry name" value="APPLE DOMAIN-CONTAINING PROTEIN"/>
    <property type="match status" value="1"/>
</dbReference>
<evidence type="ECO:0000313" key="1">
    <source>
        <dbReference type="EMBL" id="KDR17432.1"/>
    </source>
</evidence>
<organism evidence="1 2">
    <name type="scientific">Zootermopsis nevadensis</name>
    <name type="common">Dampwood termite</name>
    <dbReference type="NCBI Taxonomy" id="136037"/>
    <lineage>
        <taxon>Eukaryota</taxon>
        <taxon>Metazoa</taxon>
        <taxon>Ecdysozoa</taxon>
        <taxon>Arthropoda</taxon>
        <taxon>Hexapoda</taxon>
        <taxon>Insecta</taxon>
        <taxon>Pterygota</taxon>
        <taxon>Neoptera</taxon>
        <taxon>Polyneoptera</taxon>
        <taxon>Dictyoptera</taxon>
        <taxon>Blattodea</taxon>
        <taxon>Blattoidea</taxon>
        <taxon>Termitoidae</taxon>
        <taxon>Termopsidae</taxon>
        <taxon>Zootermopsis</taxon>
    </lineage>
</organism>
<reference evidence="1 2" key="1">
    <citation type="journal article" date="2014" name="Nat. Commun.">
        <title>Molecular traces of alternative social organization in a termite genome.</title>
        <authorList>
            <person name="Terrapon N."/>
            <person name="Li C."/>
            <person name="Robertson H.M."/>
            <person name="Ji L."/>
            <person name="Meng X."/>
            <person name="Booth W."/>
            <person name="Chen Z."/>
            <person name="Childers C.P."/>
            <person name="Glastad K.M."/>
            <person name="Gokhale K."/>
            <person name="Gowin J."/>
            <person name="Gronenberg W."/>
            <person name="Hermansen R.A."/>
            <person name="Hu H."/>
            <person name="Hunt B.G."/>
            <person name="Huylmans A.K."/>
            <person name="Khalil S.M."/>
            <person name="Mitchell R.D."/>
            <person name="Munoz-Torres M.C."/>
            <person name="Mustard J.A."/>
            <person name="Pan H."/>
            <person name="Reese J.T."/>
            <person name="Scharf M.E."/>
            <person name="Sun F."/>
            <person name="Vogel H."/>
            <person name="Xiao J."/>
            <person name="Yang W."/>
            <person name="Yang Z."/>
            <person name="Yang Z."/>
            <person name="Zhou J."/>
            <person name="Zhu J."/>
            <person name="Brent C.S."/>
            <person name="Elsik C.G."/>
            <person name="Goodisman M.A."/>
            <person name="Liberles D.A."/>
            <person name="Roe R.M."/>
            <person name="Vargo E.L."/>
            <person name="Vilcinskas A."/>
            <person name="Wang J."/>
            <person name="Bornberg-Bauer E."/>
            <person name="Korb J."/>
            <person name="Zhang G."/>
            <person name="Liebig J."/>
        </authorList>
    </citation>
    <scope>NUCLEOTIDE SEQUENCE [LARGE SCALE GENOMIC DNA]</scope>
    <source>
        <tissue evidence="1">Whole organism</tissue>
    </source>
</reference>
<dbReference type="EMBL" id="KK852735">
    <property type="protein sequence ID" value="KDR17432.1"/>
    <property type="molecule type" value="Genomic_DNA"/>
</dbReference>
<name>A0A067RET0_ZOONE</name>